<gene>
    <name evidence="2" type="ORF">OL497_01030</name>
</gene>
<organism evidence="2 3">
    <name type="scientific">Chitinophaga nivalis</name>
    <dbReference type="NCBI Taxonomy" id="2991709"/>
    <lineage>
        <taxon>Bacteria</taxon>
        <taxon>Pseudomonadati</taxon>
        <taxon>Bacteroidota</taxon>
        <taxon>Chitinophagia</taxon>
        <taxon>Chitinophagales</taxon>
        <taxon>Chitinophagaceae</taxon>
        <taxon>Chitinophaga</taxon>
    </lineage>
</organism>
<protein>
    <submittedName>
        <fullName evidence="2">Uncharacterized protein</fullName>
    </submittedName>
</protein>
<proteinExistence type="predicted"/>
<dbReference type="EMBL" id="JAPDNS010000001">
    <property type="protein sequence ID" value="MCW3482464.1"/>
    <property type="molecule type" value="Genomic_DNA"/>
</dbReference>
<evidence type="ECO:0000256" key="1">
    <source>
        <dbReference type="SAM" id="Phobius"/>
    </source>
</evidence>
<reference evidence="2 3" key="1">
    <citation type="submission" date="2022-10" db="EMBL/GenBank/DDBJ databases">
        <title>Chitinophaga nivalis PC15 sp. nov., isolated from Pyeongchang county, South Korea.</title>
        <authorList>
            <person name="Trinh H.N."/>
        </authorList>
    </citation>
    <scope>NUCLEOTIDE SEQUENCE [LARGE SCALE GENOMIC DNA]</scope>
    <source>
        <strain evidence="2 3">PC14</strain>
    </source>
</reference>
<dbReference type="RefSeq" id="WP_264726857.1">
    <property type="nucleotide sequence ID" value="NZ_JAPDNR010000001.1"/>
</dbReference>
<feature type="transmembrane region" description="Helical" evidence="1">
    <location>
        <begin position="18"/>
        <end position="38"/>
    </location>
</feature>
<accession>A0ABT3IES8</accession>
<keyword evidence="1" id="KW-0812">Transmembrane</keyword>
<keyword evidence="1" id="KW-1133">Transmembrane helix</keyword>
<keyword evidence="3" id="KW-1185">Reference proteome</keyword>
<keyword evidence="1" id="KW-0472">Membrane</keyword>
<sequence>MYIFLFAGQPVPVMNKGVFWGGLCCYLLAFLLVLNYAFDFSSPVVAPYLLAKKYYSTSLSDDEGGPGGDRYYFDLIHPDSMATPASWVAVSQQTYYQYRDSWQYKKISIGMEEFILMDKKQTSAFNRQYYFLLLKIIGSSYEKEMTEREYARFEKGDTFYVEQHNGLLGVKWLTYR</sequence>
<name>A0ABT3IES8_9BACT</name>
<dbReference type="Proteomes" id="UP001207742">
    <property type="component" value="Unassembled WGS sequence"/>
</dbReference>
<evidence type="ECO:0000313" key="2">
    <source>
        <dbReference type="EMBL" id="MCW3482464.1"/>
    </source>
</evidence>
<evidence type="ECO:0000313" key="3">
    <source>
        <dbReference type="Proteomes" id="UP001207742"/>
    </source>
</evidence>
<comment type="caution">
    <text evidence="2">The sequence shown here is derived from an EMBL/GenBank/DDBJ whole genome shotgun (WGS) entry which is preliminary data.</text>
</comment>